<dbReference type="PANTHER" id="PTHR46383">
    <property type="entry name" value="ASPARTATE AMINOTRANSFERASE"/>
    <property type="match status" value="1"/>
</dbReference>
<comment type="catalytic activity">
    <reaction evidence="7">
        <text>L-aspartate + 2-oxoglutarate = oxaloacetate + L-glutamate</text>
        <dbReference type="Rhea" id="RHEA:21824"/>
        <dbReference type="ChEBI" id="CHEBI:16452"/>
        <dbReference type="ChEBI" id="CHEBI:16810"/>
        <dbReference type="ChEBI" id="CHEBI:29985"/>
        <dbReference type="ChEBI" id="CHEBI:29991"/>
        <dbReference type="EC" id="2.6.1.1"/>
    </reaction>
</comment>
<dbReference type="InterPro" id="IPR004838">
    <property type="entry name" value="NHTrfase_class1_PyrdxlP-BS"/>
</dbReference>
<comment type="cofactor">
    <cofactor evidence="1 8">
        <name>pyridoxal 5'-phosphate</name>
        <dbReference type="ChEBI" id="CHEBI:597326"/>
    </cofactor>
</comment>
<dbReference type="Pfam" id="PF00155">
    <property type="entry name" value="Aminotran_1_2"/>
    <property type="match status" value="1"/>
</dbReference>
<keyword evidence="5 8" id="KW-0808">Transferase</keyword>
<evidence type="ECO:0000256" key="5">
    <source>
        <dbReference type="ARBA" id="ARBA00022679"/>
    </source>
</evidence>
<dbReference type="RefSeq" id="WP_127566024.1">
    <property type="nucleotide sequence ID" value="NZ_BMFB01000005.1"/>
</dbReference>
<evidence type="ECO:0000256" key="3">
    <source>
        <dbReference type="ARBA" id="ARBA00011738"/>
    </source>
</evidence>
<dbReference type="Proteomes" id="UP000286954">
    <property type="component" value="Chromosome"/>
</dbReference>
<dbReference type="CDD" id="cd00609">
    <property type="entry name" value="AAT_like"/>
    <property type="match status" value="1"/>
</dbReference>
<name>A0A3T0E8K5_9PROT</name>
<evidence type="ECO:0000256" key="6">
    <source>
        <dbReference type="ARBA" id="ARBA00022898"/>
    </source>
</evidence>
<dbReference type="PANTHER" id="PTHR46383:SF1">
    <property type="entry name" value="ASPARTATE AMINOTRANSFERASE"/>
    <property type="match status" value="1"/>
</dbReference>
<dbReference type="InterPro" id="IPR015422">
    <property type="entry name" value="PyrdxlP-dep_Trfase_small"/>
</dbReference>
<dbReference type="OrthoDB" id="9763453at2"/>
<dbReference type="KEGG" id="gak:X907_1114"/>
<dbReference type="GO" id="GO:0030170">
    <property type="term" value="F:pyridoxal phosphate binding"/>
    <property type="evidence" value="ECO:0007669"/>
    <property type="project" value="InterPro"/>
</dbReference>
<dbReference type="InterPro" id="IPR015421">
    <property type="entry name" value="PyrdxlP-dep_Trfase_major"/>
</dbReference>
<feature type="domain" description="Aminotransferase class I/classII large" evidence="9">
    <location>
        <begin position="35"/>
        <end position="394"/>
    </location>
</feature>
<protein>
    <recommendedName>
        <fullName evidence="8">Aminotransferase</fullName>
        <ecNumber evidence="8">2.6.1.-</ecNumber>
    </recommendedName>
</protein>
<evidence type="ECO:0000256" key="4">
    <source>
        <dbReference type="ARBA" id="ARBA00022576"/>
    </source>
</evidence>
<comment type="similarity">
    <text evidence="2 8">Belongs to the class-I pyridoxal-phosphate-dependent aminotransferase family.</text>
</comment>
<keyword evidence="11" id="KW-1185">Reference proteome</keyword>
<accession>A0A3T0E8K5</accession>
<evidence type="ECO:0000259" key="9">
    <source>
        <dbReference type="Pfam" id="PF00155"/>
    </source>
</evidence>
<dbReference type="AlphaFoldDB" id="A0A3T0E8K5"/>
<dbReference type="GO" id="GO:0004069">
    <property type="term" value="F:L-aspartate:2-oxoglutarate aminotransferase activity"/>
    <property type="evidence" value="ECO:0007669"/>
    <property type="project" value="UniProtKB-EC"/>
</dbReference>
<dbReference type="FunFam" id="3.40.640.10:FF:000033">
    <property type="entry name" value="Aspartate aminotransferase"/>
    <property type="match status" value="1"/>
</dbReference>
<keyword evidence="6" id="KW-0663">Pyridoxal phosphate</keyword>
<dbReference type="Gene3D" id="3.40.640.10">
    <property type="entry name" value="Type I PLP-dependent aspartate aminotransferase-like (Major domain)"/>
    <property type="match status" value="1"/>
</dbReference>
<dbReference type="PROSITE" id="PS00105">
    <property type="entry name" value="AA_TRANSFER_CLASS_1"/>
    <property type="match status" value="1"/>
</dbReference>
<dbReference type="InterPro" id="IPR050596">
    <property type="entry name" value="AspAT/PAT-like"/>
</dbReference>
<dbReference type="InterPro" id="IPR004839">
    <property type="entry name" value="Aminotransferase_I/II_large"/>
</dbReference>
<evidence type="ECO:0000256" key="1">
    <source>
        <dbReference type="ARBA" id="ARBA00001933"/>
    </source>
</evidence>
<evidence type="ECO:0000313" key="11">
    <source>
        <dbReference type="Proteomes" id="UP000286954"/>
    </source>
</evidence>
<reference evidence="10 11" key="1">
    <citation type="submission" date="2016-12" db="EMBL/GenBank/DDBJ databases">
        <title>The genome of dimorphic prosthecate Glycocaulis alkaliphilus 6b-8t, isolated from crude oil dictates its adaptability in petroleum environments.</title>
        <authorList>
            <person name="Wu X.-L."/>
            <person name="Geng S."/>
        </authorList>
    </citation>
    <scope>NUCLEOTIDE SEQUENCE [LARGE SCALE GENOMIC DNA]</scope>
    <source>
        <strain evidence="10 11">6B-8</strain>
    </source>
</reference>
<dbReference type="GO" id="GO:0006520">
    <property type="term" value="P:amino acid metabolic process"/>
    <property type="evidence" value="ECO:0007669"/>
    <property type="project" value="InterPro"/>
</dbReference>
<dbReference type="InterPro" id="IPR015424">
    <property type="entry name" value="PyrdxlP-dep_Trfase"/>
</dbReference>
<comment type="subunit">
    <text evidence="3">Homodimer.</text>
</comment>
<evidence type="ECO:0000313" key="10">
    <source>
        <dbReference type="EMBL" id="AZU03652.1"/>
    </source>
</evidence>
<gene>
    <name evidence="10" type="ORF">X907_1114</name>
</gene>
<keyword evidence="4 8" id="KW-0032">Aminotransferase</keyword>
<dbReference type="EMBL" id="CP018911">
    <property type="protein sequence ID" value="AZU03652.1"/>
    <property type="molecule type" value="Genomic_DNA"/>
</dbReference>
<proteinExistence type="inferred from homology"/>
<evidence type="ECO:0000256" key="2">
    <source>
        <dbReference type="ARBA" id="ARBA00007441"/>
    </source>
</evidence>
<dbReference type="EC" id="2.6.1.-" evidence="8"/>
<dbReference type="SUPFAM" id="SSF53383">
    <property type="entry name" value="PLP-dependent transferases"/>
    <property type="match status" value="1"/>
</dbReference>
<dbReference type="Gene3D" id="3.90.1150.10">
    <property type="entry name" value="Aspartate Aminotransferase, domain 1"/>
    <property type="match status" value="1"/>
</dbReference>
<sequence length="403" mass="43070">MSAPFEVSKALSRVQPSATIAATQKARELKAKGIDVISLGAGEPDFDTPGHIKDAAIDAIRRGETKYTAVDGITELKEAICAKFKRDNGLAYKPSQVNVSPGGKPVIYNAFAATLNPGDEVIVPAPYWVSYPDMALLCGGKPVFAEATAKDGYKLRPEALEAAITPRTKWLVLNSPSNPTGAAYSADDLKALAEVLERHPHVWILTDDMYEHLVYDGFEFATIAEVAPSLYERTLTMNGVSKSYAMTGWRIGYAAGPEPLIKAMAKVMTQTTSNPCSISQWASVAALNGEHDFLKPRNDAFVRRRDLVLRHIAASEGLDAPKPEGAFYVFPSCAGLIGKTSGKGKALKTDGDVCDALLEEAHVAVVPGTAFGSGPAFRISYATSDEALEKAGTRIAEFCAAAR</sequence>
<organism evidence="10 11">
    <name type="scientific">Glycocaulis alkaliphilus</name>
    <dbReference type="NCBI Taxonomy" id="1434191"/>
    <lineage>
        <taxon>Bacteria</taxon>
        <taxon>Pseudomonadati</taxon>
        <taxon>Pseudomonadota</taxon>
        <taxon>Alphaproteobacteria</taxon>
        <taxon>Maricaulales</taxon>
        <taxon>Maricaulaceae</taxon>
        <taxon>Glycocaulis</taxon>
    </lineage>
</organism>
<evidence type="ECO:0000256" key="7">
    <source>
        <dbReference type="ARBA" id="ARBA00049185"/>
    </source>
</evidence>
<evidence type="ECO:0000256" key="8">
    <source>
        <dbReference type="RuleBase" id="RU000481"/>
    </source>
</evidence>